<protein>
    <submittedName>
        <fullName evidence="2">Uncharacterized protein</fullName>
    </submittedName>
</protein>
<dbReference type="SUPFAM" id="SSF47473">
    <property type="entry name" value="EF-hand"/>
    <property type="match status" value="1"/>
</dbReference>
<reference evidence="2" key="1">
    <citation type="submission" date="2021-12" db="EMBL/GenBank/DDBJ databases">
        <title>Prjna785345.</title>
        <authorList>
            <person name="Rujirawat T."/>
            <person name="Krajaejun T."/>
        </authorList>
    </citation>
    <scope>NUCLEOTIDE SEQUENCE</scope>
    <source>
        <strain evidence="2">Pi057C3</strain>
    </source>
</reference>
<proteinExistence type="predicted"/>
<feature type="region of interest" description="Disordered" evidence="1">
    <location>
        <begin position="15"/>
        <end position="176"/>
    </location>
</feature>
<gene>
    <name evidence="2" type="ORF">P43SY_003181</name>
</gene>
<evidence type="ECO:0000313" key="2">
    <source>
        <dbReference type="EMBL" id="KAJ0398575.1"/>
    </source>
</evidence>
<name>A0AAD5Q585_PYTIN</name>
<organism evidence="2 3">
    <name type="scientific">Pythium insidiosum</name>
    <name type="common">Pythiosis disease agent</name>
    <dbReference type="NCBI Taxonomy" id="114742"/>
    <lineage>
        <taxon>Eukaryota</taxon>
        <taxon>Sar</taxon>
        <taxon>Stramenopiles</taxon>
        <taxon>Oomycota</taxon>
        <taxon>Peronosporomycetes</taxon>
        <taxon>Pythiales</taxon>
        <taxon>Pythiaceae</taxon>
        <taxon>Pythium</taxon>
    </lineage>
</organism>
<dbReference type="AlphaFoldDB" id="A0AAD5Q585"/>
<sequence length="441" mass="49285">MSLALENPRAVAWALDARSGDSVESRTQSTPVHEVPPSLKHQASVRTGRAVDRQQSSSRLVRASSYRLPGKTEGNRDANDDEDDDDDGCGGSNDVSAAVRGAAVGPENEKKKEKKTAKKKTAAESSPLERSKTAPTGELKRATTTASALTVDPVALPSEPAAKELTTRRPRRRRSSVFDEMVESEDVVVLCVQLGLSKQDVWQLRRAFNSEDPDGTNTITLASFFFLINEEKRALTKSLLRLAQLSSPDATRLSFDEFLRCVATFASFTESEVLAFFFEVYTASSDKRSNRKKMDDSDLQSLADDLKLLQTAFARNVQVAASRSTRDLQAQRSQLTFADFERLSRQHSVAFFPLLQIQRNVRRTAGLGEGFWRAKAVDRTELERLLAFMNAHHGFQPPLGLRDWFCRTVLRRETATTRRRALAQRIYLARQQGHLIPLAER</sequence>
<evidence type="ECO:0000313" key="3">
    <source>
        <dbReference type="Proteomes" id="UP001209570"/>
    </source>
</evidence>
<comment type="caution">
    <text evidence="2">The sequence shown here is derived from an EMBL/GenBank/DDBJ whole genome shotgun (WGS) entry which is preliminary data.</text>
</comment>
<evidence type="ECO:0000256" key="1">
    <source>
        <dbReference type="SAM" id="MobiDB-lite"/>
    </source>
</evidence>
<keyword evidence="3" id="KW-1185">Reference proteome</keyword>
<accession>A0AAD5Q585</accession>
<dbReference type="Proteomes" id="UP001209570">
    <property type="component" value="Unassembled WGS sequence"/>
</dbReference>
<dbReference type="EMBL" id="JAKCXM010000211">
    <property type="protein sequence ID" value="KAJ0398575.1"/>
    <property type="molecule type" value="Genomic_DNA"/>
</dbReference>
<feature type="compositionally biased region" description="Acidic residues" evidence="1">
    <location>
        <begin position="79"/>
        <end position="88"/>
    </location>
</feature>
<dbReference type="InterPro" id="IPR011992">
    <property type="entry name" value="EF-hand-dom_pair"/>
</dbReference>
<dbReference type="Gene3D" id="1.10.238.10">
    <property type="entry name" value="EF-hand"/>
    <property type="match status" value="1"/>
</dbReference>